<proteinExistence type="predicted"/>
<accession>A0A5B7FDX2</accession>
<sequence>MKLKDSGETVRVKPPTLHIMNGLQEGREPEIELLYTPFFTTCSASVTVFFSCHLHFIYFNASIVIFPPSSLASPFSTFTILHPPSPLRRRLHQRLTYPCG</sequence>
<dbReference type="Proteomes" id="UP000324222">
    <property type="component" value="Unassembled WGS sequence"/>
</dbReference>
<gene>
    <name evidence="1" type="ORF">E2C01_037408</name>
</gene>
<dbReference type="EMBL" id="VSRR010005977">
    <property type="protein sequence ID" value="MPC43757.1"/>
    <property type="molecule type" value="Genomic_DNA"/>
</dbReference>
<protein>
    <submittedName>
        <fullName evidence="1">Uncharacterized protein</fullName>
    </submittedName>
</protein>
<evidence type="ECO:0000313" key="1">
    <source>
        <dbReference type="EMBL" id="MPC43757.1"/>
    </source>
</evidence>
<keyword evidence="2" id="KW-1185">Reference proteome</keyword>
<organism evidence="1 2">
    <name type="scientific">Portunus trituberculatus</name>
    <name type="common">Swimming crab</name>
    <name type="synonym">Neptunus trituberculatus</name>
    <dbReference type="NCBI Taxonomy" id="210409"/>
    <lineage>
        <taxon>Eukaryota</taxon>
        <taxon>Metazoa</taxon>
        <taxon>Ecdysozoa</taxon>
        <taxon>Arthropoda</taxon>
        <taxon>Crustacea</taxon>
        <taxon>Multicrustacea</taxon>
        <taxon>Malacostraca</taxon>
        <taxon>Eumalacostraca</taxon>
        <taxon>Eucarida</taxon>
        <taxon>Decapoda</taxon>
        <taxon>Pleocyemata</taxon>
        <taxon>Brachyura</taxon>
        <taxon>Eubrachyura</taxon>
        <taxon>Portunoidea</taxon>
        <taxon>Portunidae</taxon>
        <taxon>Portuninae</taxon>
        <taxon>Portunus</taxon>
    </lineage>
</organism>
<comment type="caution">
    <text evidence="1">The sequence shown here is derived from an EMBL/GenBank/DDBJ whole genome shotgun (WGS) entry which is preliminary data.</text>
</comment>
<reference evidence="1 2" key="1">
    <citation type="submission" date="2019-05" db="EMBL/GenBank/DDBJ databases">
        <title>Another draft genome of Portunus trituberculatus and its Hox gene families provides insights of decapod evolution.</title>
        <authorList>
            <person name="Jeong J.-H."/>
            <person name="Song I."/>
            <person name="Kim S."/>
            <person name="Choi T."/>
            <person name="Kim D."/>
            <person name="Ryu S."/>
            <person name="Kim W."/>
        </authorList>
    </citation>
    <scope>NUCLEOTIDE SEQUENCE [LARGE SCALE GENOMIC DNA]</scope>
    <source>
        <tissue evidence="1">Muscle</tissue>
    </source>
</reference>
<name>A0A5B7FDX2_PORTR</name>
<dbReference type="AlphaFoldDB" id="A0A5B7FDX2"/>
<evidence type="ECO:0000313" key="2">
    <source>
        <dbReference type="Proteomes" id="UP000324222"/>
    </source>
</evidence>